<keyword evidence="4" id="KW-0732">Signal</keyword>
<evidence type="ECO:0000313" key="6">
    <source>
        <dbReference type="EMBL" id="GCC26443.1"/>
    </source>
</evidence>
<feature type="signal peptide" evidence="4">
    <location>
        <begin position="1"/>
        <end position="23"/>
    </location>
</feature>
<comment type="caution">
    <text evidence="3">Lacks conserved residue(s) required for the propagation of feature annotation.</text>
</comment>
<evidence type="ECO:0000259" key="5">
    <source>
        <dbReference type="PROSITE" id="PS51132"/>
    </source>
</evidence>
<comment type="caution">
    <text evidence="6">The sequence shown here is derived from an EMBL/GenBank/DDBJ whole genome shotgun (WGS) entry which is preliminary data.</text>
</comment>
<name>A0A401S7S1_CHIPU</name>
<dbReference type="OrthoDB" id="8626508at2759"/>
<dbReference type="STRING" id="137246.A0A401S7S1"/>
<accession>A0A401S7S1</accession>
<feature type="chain" id="PRO_5019442047" description="Olfactomedin-like domain-containing protein" evidence="4">
    <location>
        <begin position="24"/>
        <end position="464"/>
    </location>
</feature>
<dbReference type="Pfam" id="PF02191">
    <property type="entry name" value="OLF"/>
    <property type="match status" value="1"/>
</dbReference>
<dbReference type="InterPro" id="IPR050605">
    <property type="entry name" value="Olfactomedin-like_domain"/>
</dbReference>
<dbReference type="OMA" id="SYIWGNT"/>
<dbReference type="InterPro" id="IPR003112">
    <property type="entry name" value="Olfac-like_dom"/>
</dbReference>
<feature type="domain" description="Olfactomedin-like" evidence="5">
    <location>
        <begin position="195"/>
        <end position="464"/>
    </location>
</feature>
<comment type="subcellular location">
    <subcellularLocation>
        <location evidence="1">Secreted</location>
    </subcellularLocation>
</comment>
<evidence type="ECO:0000313" key="7">
    <source>
        <dbReference type="Proteomes" id="UP000287033"/>
    </source>
</evidence>
<dbReference type="PANTHER" id="PTHR23192:SF31">
    <property type="entry name" value="OLFACTOMEDIN-4-LIKE"/>
    <property type="match status" value="1"/>
</dbReference>
<evidence type="ECO:0000256" key="4">
    <source>
        <dbReference type="SAM" id="SignalP"/>
    </source>
</evidence>
<dbReference type="SMART" id="SM00284">
    <property type="entry name" value="OLF"/>
    <property type="match status" value="1"/>
</dbReference>
<proteinExistence type="predicted"/>
<keyword evidence="2" id="KW-0964">Secreted</keyword>
<reference evidence="6 7" key="1">
    <citation type="journal article" date="2018" name="Nat. Ecol. Evol.">
        <title>Shark genomes provide insights into elasmobranch evolution and the origin of vertebrates.</title>
        <authorList>
            <person name="Hara Y"/>
            <person name="Yamaguchi K"/>
            <person name="Onimaru K"/>
            <person name="Kadota M"/>
            <person name="Koyanagi M"/>
            <person name="Keeley SD"/>
            <person name="Tatsumi K"/>
            <person name="Tanaka K"/>
            <person name="Motone F"/>
            <person name="Kageyama Y"/>
            <person name="Nozu R"/>
            <person name="Adachi N"/>
            <person name="Nishimura O"/>
            <person name="Nakagawa R"/>
            <person name="Tanegashima C"/>
            <person name="Kiyatake I"/>
            <person name="Matsumoto R"/>
            <person name="Murakumo K"/>
            <person name="Nishida K"/>
            <person name="Terakita A"/>
            <person name="Kuratani S"/>
            <person name="Sato K"/>
            <person name="Hyodo S Kuraku.S."/>
        </authorList>
    </citation>
    <scope>NUCLEOTIDE SEQUENCE [LARGE SCALE GENOMIC DNA]</scope>
</reference>
<sequence length="464" mass="53488">MATNSLSFAVIFVAAVALLFAEAEYQYQEVHGVLQNGNRCVCKIQFSAWEFPVERFGQLQELTQNCTKSLEDRKLEATFVESKIPEFQKELLNLSAQLQQYEAMYKQQLYQPLNFWTLRRDLKQLNSDIAKVQNVPSSTTKLLHKMFTEILDARLNLKDLQQYDKHNLLSMKDHLKKMKNQLQSFSVYGNIHIGNCTKGILRNISEPITAQLNPYGTSYPYGGWGMDSMPGSQQLYWVMALLSSNIYGNSIRTYTSYKNFLTAKSNIDISVKSSFTTTNAIQGPGVVVYNNSLYYNCYKSSQMCRFDMATKHITNVLLPDAGFDNKFPYCYYNCYTHSDMDFSVDENGLWVIYATEENYGNIVLSKIDSVSLAVTQTWKTKLFKKAATNAFMVCGVLYATRYISETEEEIFYMYDTISNQEAQNLKIRFAKYSPNVANIHYNPVDRKIYVFNDGYMLAHELLFY</sequence>
<dbReference type="GO" id="GO:0007165">
    <property type="term" value="P:signal transduction"/>
    <property type="evidence" value="ECO:0007669"/>
    <property type="project" value="TreeGrafter"/>
</dbReference>
<evidence type="ECO:0000256" key="3">
    <source>
        <dbReference type="PROSITE-ProRule" id="PRU00446"/>
    </source>
</evidence>
<protein>
    <recommendedName>
        <fullName evidence="5">Olfactomedin-like domain-containing protein</fullName>
    </recommendedName>
</protein>
<gene>
    <name evidence="6" type="ORF">chiPu_0004860</name>
</gene>
<organism evidence="6 7">
    <name type="scientific">Chiloscyllium punctatum</name>
    <name type="common">Brownbanded bambooshark</name>
    <name type="synonym">Hemiscyllium punctatum</name>
    <dbReference type="NCBI Taxonomy" id="137246"/>
    <lineage>
        <taxon>Eukaryota</taxon>
        <taxon>Metazoa</taxon>
        <taxon>Chordata</taxon>
        <taxon>Craniata</taxon>
        <taxon>Vertebrata</taxon>
        <taxon>Chondrichthyes</taxon>
        <taxon>Elasmobranchii</taxon>
        <taxon>Galeomorphii</taxon>
        <taxon>Galeoidea</taxon>
        <taxon>Orectolobiformes</taxon>
        <taxon>Hemiscylliidae</taxon>
        <taxon>Chiloscyllium</taxon>
    </lineage>
</organism>
<dbReference type="GO" id="GO:0005615">
    <property type="term" value="C:extracellular space"/>
    <property type="evidence" value="ECO:0007669"/>
    <property type="project" value="TreeGrafter"/>
</dbReference>
<dbReference type="EMBL" id="BEZZ01000124">
    <property type="protein sequence ID" value="GCC26443.1"/>
    <property type="molecule type" value="Genomic_DNA"/>
</dbReference>
<dbReference type="SUPFAM" id="SSF63825">
    <property type="entry name" value="YWTD domain"/>
    <property type="match status" value="1"/>
</dbReference>
<dbReference type="Proteomes" id="UP000287033">
    <property type="component" value="Unassembled WGS sequence"/>
</dbReference>
<dbReference type="AlphaFoldDB" id="A0A401S7S1"/>
<evidence type="ECO:0000256" key="2">
    <source>
        <dbReference type="ARBA" id="ARBA00022525"/>
    </source>
</evidence>
<dbReference type="PANTHER" id="PTHR23192">
    <property type="entry name" value="OLFACTOMEDIN-RELATED"/>
    <property type="match status" value="1"/>
</dbReference>
<keyword evidence="7" id="KW-1185">Reference proteome</keyword>
<evidence type="ECO:0000256" key="1">
    <source>
        <dbReference type="ARBA" id="ARBA00004613"/>
    </source>
</evidence>
<dbReference type="PROSITE" id="PS51132">
    <property type="entry name" value="OLF"/>
    <property type="match status" value="1"/>
</dbReference>